<evidence type="ECO:0000313" key="2">
    <source>
        <dbReference type="Proteomes" id="UP000077755"/>
    </source>
</evidence>
<evidence type="ECO:0000313" key="1">
    <source>
        <dbReference type="EMBL" id="WOG84926.1"/>
    </source>
</evidence>
<name>A0AAF0W9X3_DAUCS</name>
<organism evidence="1 2">
    <name type="scientific">Daucus carota subsp. sativus</name>
    <name type="common">Carrot</name>
    <dbReference type="NCBI Taxonomy" id="79200"/>
    <lineage>
        <taxon>Eukaryota</taxon>
        <taxon>Viridiplantae</taxon>
        <taxon>Streptophyta</taxon>
        <taxon>Embryophyta</taxon>
        <taxon>Tracheophyta</taxon>
        <taxon>Spermatophyta</taxon>
        <taxon>Magnoliopsida</taxon>
        <taxon>eudicotyledons</taxon>
        <taxon>Gunneridae</taxon>
        <taxon>Pentapetalae</taxon>
        <taxon>asterids</taxon>
        <taxon>campanulids</taxon>
        <taxon>Apiales</taxon>
        <taxon>Apiaceae</taxon>
        <taxon>Apioideae</taxon>
        <taxon>Scandiceae</taxon>
        <taxon>Daucinae</taxon>
        <taxon>Daucus</taxon>
        <taxon>Daucus sect. Daucus</taxon>
    </lineage>
</organism>
<dbReference type="EMBL" id="CP093343">
    <property type="protein sequence ID" value="WOG84926.1"/>
    <property type="molecule type" value="Genomic_DNA"/>
</dbReference>
<accession>A0AAF0W9X3</accession>
<protein>
    <submittedName>
        <fullName evidence="1">Uncharacterized protein</fullName>
    </submittedName>
</protein>
<reference evidence="1" key="1">
    <citation type="journal article" date="2016" name="Nat. Genet.">
        <title>A high-quality carrot genome assembly provides new insights into carotenoid accumulation and asterid genome evolution.</title>
        <authorList>
            <person name="Iorizzo M."/>
            <person name="Ellison S."/>
            <person name="Senalik D."/>
            <person name="Zeng P."/>
            <person name="Satapoomin P."/>
            <person name="Huang J."/>
            <person name="Bowman M."/>
            <person name="Iovene M."/>
            <person name="Sanseverino W."/>
            <person name="Cavagnaro P."/>
            <person name="Yildiz M."/>
            <person name="Macko-Podgorni A."/>
            <person name="Moranska E."/>
            <person name="Grzebelus E."/>
            <person name="Grzebelus D."/>
            <person name="Ashrafi H."/>
            <person name="Zheng Z."/>
            <person name="Cheng S."/>
            <person name="Spooner D."/>
            <person name="Van Deynze A."/>
            <person name="Simon P."/>
        </authorList>
    </citation>
    <scope>NUCLEOTIDE SEQUENCE</scope>
    <source>
        <tissue evidence="1">Leaf</tissue>
    </source>
</reference>
<dbReference type="AlphaFoldDB" id="A0AAF0W9X3"/>
<dbReference type="Proteomes" id="UP000077755">
    <property type="component" value="Chromosome 1"/>
</dbReference>
<reference evidence="1" key="2">
    <citation type="submission" date="2022-03" db="EMBL/GenBank/DDBJ databases">
        <title>Draft title - Genomic analysis of global carrot germplasm unveils the trajectory of domestication and the origin of high carotenoid orange carrot.</title>
        <authorList>
            <person name="Iorizzo M."/>
            <person name="Ellison S."/>
            <person name="Senalik D."/>
            <person name="Macko-Podgorni A."/>
            <person name="Grzebelus D."/>
            <person name="Bostan H."/>
            <person name="Rolling W."/>
            <person name="Curaba J."/>
            <person name="Simon P."/>
        </authorList>
    </citation>
    <scope>NUCLEOTIDE SEQUENCE</scope>
    <source>
        <tissue evidence="1">Leaf</tissue>
    </source>
</reference>
<keyword evidence="2" id="KW-1185">Reference proteome</keyword>
<gene>
    <name evidence="1" type="ORF">DCAR_0104111</name>
</gene>
<sequence>MIVLRDFYQEILTVSSMITDNGERIMVIRHPSRIMWVCGCGCGWVGGGGGAAQRLPCSVCRHIQMD</sequence>
<proteinExistence type="predicted"/>